<dbReference type="RefSeq" id="WP_008376494.1">
    <property type="nucleotide sequence ID" value="NZ_BAOP01000003.1"/>
</dbReference>
<feature type="transmembrane region" description="Helical" evidence="1">
    <location>
        <begin position="170"/>
        <end position="188"/>
    </location>
</feature>
<feature type="domain" description="Heparan-alpha-glucosaminide N-acetyltransferase catalytic" evidence="2">
    <location>
        <begin position="11"/>
        <end position="196"/>
    </location>
</feature>
<evidence type="ECO:0000256" key="1">
    <source>
        <dbReference type="SAM" id="Phobius"/>
    </source>
</evidence>
<gene>
    <name evidence="3" type="ORF">GM1_003_02150</name>
</gene>
<feature type="transmembrane region" description="Helical" evidence="1">
    <location>
        <begin position="273"/>
        <end position="295"/>
    </location>
</feature>
<accession>M3TAM3</accession>
<evidence type="ECO:0000313" key="3">
    <source>
        <dbReference type="EMBL" id="GAC78476.1"/>
    </source>
</evidence>
<evidence type="ECO:0000313" key="4">
    <source>
        <dbReference type="Proteomes" id="UP000035009"/>
    </source>
</evidence>
<feature type="transmembrane region" description="Helical" evidence="1">
    <location>
        <begin position="131"/>
        <end position="150"/>
    </location>
</feature>
<comment type="caution">
    <text evidence="3">The sequence shown here is derived from an EMBL/GenBank/DDBJ whole genome shotgun (WGS) entry which is preliminary data.</text>
</comment>
<feature type="transmembrane region" description="Helical" evidence="1">
    <location>
        <begin position="86"/>
        <end position="103"/>
    </location>
</feature>
<dbReference type="EMBL" id="BAOP01000003">
    <property type="protein sequence ID" value="GAC78476.1"/>
    <property type="molecule type" value="Genomic_DNA"/>
</dbReference>
<dbReference type="Pfam" id="PF07786">
    <property type="entry name" value="HGSNAT_cat"/>
    <property type="match status" value="1"/>
</dbReference>
<evidence type="ECO:0000259" key="2">
    <source>
        <dbReference type="Pfam" id="PF07786"/>
    </source>
</evidence>
<feature type="transmembrane region" description="Helical" evidence="1">
    <location>
        <begin position="200"/>
        <end position="222"/>
    </location>
</feature>
<keyword evidence="1" id="KW-1133">Transmembrane helix</keyword>
<dbReference type="eggNOG" id="COG2311">
    <property type="taxonomic scope" value="Bacteria"/>
</dbReference>
<dbReference type="STRING" id="410332.SAMN04488550_2458"/>
<dbReference type="AlphaFoldDB" id="M3TAM3"/>
<keyword evidence="1" id="KW-0812">Transmembrane</keyword>
<feature type="transmembrane region" description="Helical" evidence="1">
    <location>
        <begin position="310"/>
        <end position="329"/>
    </location>
</feature>
<name>M3TAM3_GORML</name>
<proteinExistence type="predicted"/>
<dbReference type="InterPro" id="IPR052529">
    <property type="entry name" value="Bact_Transport_Assoc"/>
</dbReference>
<dbReference type="PANTHER" id="PTHR30590:SF3">
    <property type="entry name" value="HYPOTHETICAL MEMBRANE SPANNING PROTEIN"/>
    <property type="match status" value="1"/>
</dbReference>
<feature type="transmembrane region" description="Helical" evidence="1">
    <location>
        <begin position="242"/>
        <end position="261"/>
    </location>
</feature>
<protein>
    <recommendedName>
        <fullName evidence="2">Heparan-alpha-glucosaminide N-acetyltransferase catalytic domain-containing protein</fullName>
    </recommendedName>
</protein>
<feature type="transmembrane region" description="Helical" evidence="1">
    <location>
        <begin position="12"/>
        <end position="33"/>
    </location>
</feature>
<keyword evidence="4" id="KW-1185">Reference proteome</keyword>
<organism evidence="3 4">
    <name type="scientific">Gordonia malaquae NBRC 108250</name>
    <dbReference type="NCBI Taxonomy" id="1223542"/>
    <lineage>
        <taxon>Bacteria</taxon>
        <taxon>Bacillati</taxon>
        <taxon>Actinomycetota</taxon>
        <taxon>Actinomycetes</taxon>
        <taxon>Mycobacteriales</taxon>
        <taxon>Gordoniaceae</taxon>
        <taxon>Gordonia</taxon>
    </lineage>
</organism>
<sequence length="358" mass="37023">MSLARLDATDRLAGVDLARGLAVIGMFAVHLTTLPDLEWSSPSTWAGAATGRSSILFAMLAGVSITLVGDPSRDRGAGSAGPNRMLAARAAIIWAAGVLLLFLGLPVEVILPAYGVLFLIGIGLQHLRTSLLWATAVGLGVVAPFLLTAIDAVPWPADGDTAIAGGRLIGWYFPFVLWAGFLAAGMAAGRALTRRRTGDAALLVGVGALFVLLGDGVVGGIAADHGIAEMSSAPHSSGVGEALGSGGFALVVIGLCTLVVATPLRAASLPLRAVGSMPLTAYTAHLLIWWVWIAIRPVDDITEFRALHPFWPITVGVIIGCTAWAATIGRGPLESLVFKLSLVVARPLVPTTRPADRD</sequence>
<dbReference type="Proteomes" id="UP000035009">
    <property type="component" value="Unassembled WGS sequence"/>
</dbReference>
<dbReference type="InterPro" id="IPR012429">
    <property type="entry name" value="HGSNAT_cat"/>
</dbReference>
<reference evidence="3 4" key="1">
    <citation type="submission" date="2013-02" db="EMBL/GenBank/DDBJ databases">
        <title>Whole genome shotgun sequence of Gordonia malaquae NBRC 108250.</title>
        <authorList>
            <person name="Yoshida I."/>
            <person name="Hosoyama A."/>
            <person name="Tsuchikane K."/>
            <person name="Ando Y."/>
            <person name="Baba S."/>
            <person name="Ohji S."/>
            <person name="Hamada M."/>
            <person name="Tamura T."/>
            <person name="Yamazoe A."/>
            <person name="Yamazaki S."/>
            <person name="Fujita N."/>
        </authorList>
    </citation>
    <scope>NUCLEOTIDE SEQUENCE [LARGE SCALE GENOMIC DNA]</scope>
    <source>
        <strain evidence="3 4">NBRC 108250</strain>
    </source>
</reference>
<keyword evidence="1" id="KW-0472">Membrane</keyword>
<dbReference type="PANTHER" id="PTHR30590">
    <property type="entry name" value="INNER MEMBRANE PROTEIN"/>
    <property type="match status" value="1"/>
</dbReference>